<evidence type="ECO:0000256" key="2">
    <source>
        <dbReference type="SAM" id="MobiDB-lite"/>
    </source>
</evidence>
<dbReference type="Gene3D" id="2.60.40.1240">
    <property type="match status" value="1"/>
</dbReference>
<dbReference type="OrthoDB" id="166023at2"/>
<dbReference type="InterPro" id="IPR029050">
    <property type="entry name" value="Immunoprotect_excell_Ig-like"/>
</dbReference>
<evidence type="ECO:0000313" key="6">
    <source>
        <dbReference type="Proteomes" id="UP000032066"/>
    </source>
</evidence>
<dbReference type="STRING" id="2064.TR51_32600"/>
<feature type="region of interest" description="Disordered" evidence="2">
    <location>
        <begin position="30"/>
        <end position="53"/>
    </location>
</feature>
<evidence type="ECO:0000256" key="1">
    <source>
        <dbReference type="ARBA" id="ARBA00022729"/>
    </source>
</evidence>
<sequence>MLESSVRTSTRRTAAVLLGACLLAAATACGPDNSVSTTPKSAASAANTASGDQGKAATATAKVGDTIGLKGTEKSNTADVTLVKVADNAEGADEYTKAADGKRFVSVQFRIKATGSAAYADAPANSAKVIDDKGQGYGSTVAETKAGPEFPVPANIAPGETALGFITFEVPADAKLDKIQFALDSGFAQQTGQWKL</sequence>
<reference evidence="5 6" key="1">
    <citation type="submission" date="2015-02" db="EMBL/GenBank/DDBJ databases">
        <title>Draft genome sequence of Kitasatospora griseola MF730-N6, a bafilomycin, terpentecin and satosporin producer.</title>
        <authorList>
            <person name="Arens J.C."/>
            <person name="Haltli B."/>
            <person name="Kerr R.G."/>
        </authorList>
    </citation>
    <scope>NUCLEOTIDE SEQUENCE [LARGE SCALE GENOMIC DNA]</scope>
    <source>
        <strain evidence="5 6">MF730-N6</strain>
    </source>
</reference>
<name>A0A0D0NVZ6_KITGR</name>
<keyword evidence="6" id="KW-1185">Reference proteome</keyword>
<proteinExistence type="predicted"/>
<dbReference type="Proteomes" id="UP000032066">
    <property type="component" value="Unassembled WGS sequence"/>
</dbReference>
<dbReference type="InterPro" id="IPR029051">
    <property type="entry name" value="DUF4352"/>
</dbReference>
<feature type="chain" id="PRO_5039100265" description="DUF4352 domain-containing protein" evidence="3">
    <location>
        <begin position="29"/>
        <end position="196"/>
    </location>
</feature>
<feature type="compositionally biased region" description="Polar residues" evidence="2">
    <location>
        <begin position="33"/>
        <end position="51"/>
    </location>
</feature>
<dbReference type="PATRIC" id="fig|2064.6.peg.6899"/>
<evidence type="ECO:0000313" key="5">
    <source>
        <dbReference type="EMBL" id="KIQ63406.1"/>
    </source>
</evidence>
<feature type="signal peptide" evidence="3">
    <location>
        <begin position="1"/>
        <end position="28"/>
    </location>
</feature>
<organism evidence="5 6">
    <name type="scientific">Kitasatospora griseola</name>
    <name type="common">Streptomyces griseolosporeus</name>
    <dbReference type="NCBI Taxonomy" id="2064"/>
    <lineage>
        <taxon>Bacteria</taxon>
        <taxon>Bacillati</taxon>
        <taxon>Actinomycetota</taxon>
        <taxon>Actinomycetes</taxon>
        <taxon>Kitasatosporales</taxon>
        <taxon>Streptomycetaceae</taxon>
        <taxon>Kitasatospora</taxon>
    </lineage>
</organism>
<dbReference type="RefSeq" id="WP_043915768.1">
    <property type="nucleotide sequence ID" value="NZ_JXZB01000004.1"/>
</dbReference>
<accession>A0A0D0NVZ6</accession>
<dbReference type="Pfam" id="PF11611">
    <property type="entry name" value="DUF4352"/>
    <property type="match status" value="1"/>
</dbReference>
<gene>
    <name evidence="5" type="ORF">TR51_32600</name>
</gene>
<evidence type="ECO:0000259" key="4">
    <source>
        <dbReference type="Pfam" id="PF11611"/>
    </source>
</evidence>
<protein>
    <recommendedName>
        <fullName evidence="4">DUF4352 domain-containing protein</fullName>
    </recommendedName>
</protein>
<dbReference type="PROSITE" id="PS51257">
    <property type="entry name" value="PROKAR_LIPOPROTEIN"/>
    <property type="match status" value="1"/>
</dbReference>
<dbReference type="AlphaFoldDB" id="A0A0D0NVZ6"/>
<dbReference type="EMBL" id="JXZB01000004">
    <property type="protein sequence ID" value="KIQ63406.1"/>
    <property type="molecule type" value="Genomic_DNA"/>
</dbReference>
<comment type="caution">
    <text evidence="5">The sequence shown here is derived from an EMBL/GenBank/DDBJ whole genome shotgun (WGS) entry which is preliminary data.</text>
</comment>
<feature type="domain" description="DUF4352" evidence="4">
    <location>
        <begin position="74"/>
        <end position="182"/>
    </location>
</feature>
<evidence type="ECO:0000256" key="3">
    <source>
        <dbReference type="SAM" id="SignalP"/>
    </source>
</evidence>
<keyword evidence="1 3" id="KW-0732">Signal</keyword>